<dbReference type="SUPFAM" id="SSF53335">
    <property type="entry name" value="S-adenosyl-L-methionine-dependent methyltransferases"/>
    <property type="match status" value="1"/>
</dbReference>
<evidence type="ECO:0000313" key="3">
    <source>
        <dbReference type="Proteomes" id="UP000008561"/>
    </source>
</evidence>
<dbReference type="InterPro" id="IPR029063">
    <property type="entry name" value="SAM-dependent_MTases_sf"/>
</dbReference>
<accession>A8ZSH0</accession>
<dbReference type="CDD" id="cd02440">
    <property type="entry name" value="AdoMet_MTases"/>
    <property type="match status" value="1"/>
</dbReference>
<evidence type="ECO:0000313" key="2">
    <source>
        <dbReference type="EMBL" id="ABW67707.1"/>
    </source>
</evidence>
<dbReference type="SUPFAM" id="SSF158997">
    <property type="entry name" value="Trm112p-like"/>
    <property type="match status" value="1"/>
</dbReference>
<gene>
    <name evidence="2" type="ordered locus">Dole_1903</name>
</gene>
<dbReference type="KEGG" id="dol:Dole_1903"/>
<dbReference type="STRING" id="96561.Dole_1903"/>
<dbReference type="InterPro" id="IPR041698">
    <property type="entry name" value="Methyltransf_25"/>
</dbReference>
<dbReference type="Gene3D" id="3.40.50.150">
    <property type="entry name" value="Vaccinia Virus protein VP39"/>
    <property type="match status" value="1"/>
</dbReference>
<dbReference type="Proteomes" id="UP000008561">
    <property type="component" value="Chromosome"/>
</dbReference>
<proteinExistence type="predicted"/>
<sequence length="282" mass="31370">MNILLEKALDFLSCPACSANAEASLSFVRAPAPALQCTGCRASYPVVNGVLDFLPDYHEHRQQGLAQWLMENRAVVSVYETYFRPAFTRMGSPITYEEEMVWLKSVQTGRPVKTVLDLACGTGKYARMLNDFYAPDLVFAADISLPMLEQAVTYANAAGIKNILHIRADAGALPFRNNSIDRANCFGALHLFPDAPRTIRELGRTVSKDAVFTCLTSRKVRLLSPVQKIFSLLMTFQFFDEDKLQQALIEAGFGKMDGVVHRQMVLMFGAVKKQAGQRHGRP</sequence>
<dbReference type="Pfam" id="PF13649">
    <property type="entry name" value="Methyltransf_25"/>
    <property type="match status" value="1"/>
</dbReference>
<organism evidence="2 3">
    <name type="scientific">Desulfosudis oleivorans (strain DSM 6200 / JCM 39069 / Hxd3)</name>
    <name type="common">Desulfococcus oleovorans</name>
    <dbReference type="NCBI Taxonomy" id="96561"/>
    <lineage>
        <taxon>Bacteria</taxon>
        <taxon>Pseudomonadati</taxon>
        <taxon>Thermodesulfobacteriota</taxon>
        <taxon>Desulfobacteria</taxon>
        <taxon>Desulfobacterales</taxon>
        <taxon>Desulfosudaceae</taxon>
        <taxon>Desulfosudis</taxon>
    </lineage>
</organism>
<dbReference type="GO" id="GO:0032259">
    <property type="term" value="P:methylation"/>
    <property type="evidence" value="ECO:0007669"/>
    <property type="project" value="UniProtKB-KW"/>
</dbReference>
<evidence type="ECO:0000259" key="1">
    <source>
        <dbReference type="Pfam" id="PF13649"/>
    </source>
</evidence>
<dbReference type="AlphaFoldDB" id="A8ZSH0"/>
<keyword evidence="2" id="KW-0808">Transferase</keyword>
<name>A8ZSH0_DESOH</name>
<reference evidence="2 3" key="1">
    <citation type="submission" date="2007-10" db="EMBL/GenBank/DDBJ databases">
        <title>Complete sequence of Desulfococcus oleovorans Hxd3.</title>
        <authorList>
            <consortium name="US DOE Joint Genome Institute"/>
            <person name="Copeland A."/>
            <person name="Lucas S."/>
            <person name="Lapidus A."/>
            <person name="Barry K."/>
            <person name="Glavina del Rio T."/>
            <person name="Dalin E."/>
            <person name="Tice H."/>
            <person name="Pitluck S."/>
            <person name="Kiss H."/>
            <person name="Brettin T."/>
            <person name="Bruce D."/>
            <person name="Detter J.C."/>
            <person name="Han C."/>
            <person name="Schmutz J."/>
            <person name="Larimer F."/>
            <person name="Land M."/>
            <person name="Hauser L."/>
            <person name="Kyrpides N."/>
            <person name="Kim E."/>
            <person name="Wawrik B."/>
            <person name="Richardson P."/>
        </authorList>
    </citation>
    <scope>NUCLEOTIDE SEQUENCE [LARGE SCALE GENOMIC DNA]</scope>
    <source>
        <strain evidence="3">DSM 6200 / JCM 39069 / Hxd3</strain>
    </source>
</reference>
<dbReference type="RefSeq" id="WP_012175319.1">
    <property type="nucleotide sequence ID" value="NC_009943.1"/>
</dbReference>
<feature type="domain" description="Methyltransferase" evidence="1">
    <location>
        <begin position="115"/>
        <end position="207"/>
    </location>
</feature>
<dbReference type="Gene3D" id="2.20.25.10">
    <property type="match status" value="1"/>
</dbReference>
<dbReference type="GO" id="GO:0008168">
    <property type="term" value="F:methyltransferase activity"/>
    <property type="evidence" value="ECO:0007669"/>
    <property type="project" value="UniProtKB-KW"/>
</dbReference>
<protein>
    <submittedName>
        <fullName evidence="2">Methyltransferase type 11</fullName>
    </submittedName>
</protein>
<keyword evidence="2" id="KW-0489">Methyltransferase</keyword>
<dbReference type="PANTHER" id="PTHR43591">
    <property type="entry name" value="METHYLTRANSFERASE"/>
    <property type="match status" value="1"/>
</dbReference>
<keyword evidence="3" id="KW-1185">Reference proteome</keyword>
<dbReference type="HOGENOM" id="CLU_037990_11_1_7"/>
<dbReference type="EMBL" id="CP000859">
    <property type="protein sequence ID" value="ABW67707.1"/>
    <property type="molecule type" value="Genomic_DNA"/>
</dbReference>
<dbReference type="OrthoDB" id="5421689at2"/>
<dbReference type="eggNOG" id="COG2226">
    <property type="taxonomic scope" value="Bacteria"/>
</dbReference>